<dbReference type="GO" id="GO:0140359">
    <property type="term" value="F:ABC-type transporter activity"/>
    <property type="evidence" value="ECO:0007669"/>
    <property type="project" value="InterPro"/>
</dbReference>
<feature type="transmembrane region" description="Helical" evidence="7">
    <location>
        <begin position="174"/>
        <end position="193"/>
    </location>
</feature>
<protein>
    <submittedName>
        <fullName evidence="10">ABC-type multidrug transport system fused ATPase/permease subunit</fullName>
    </submittedName>
</protein>
<dbReference type="RefSeq" id="WP_183985259.1">
    <property type="nucleotide sequence ID" value="NZ_JACHHG010000003.1"/>
</dbReference>
<dbReference type="Pfam" id="PF00664">
    <property type="entry name" value="ABC_membrane"/>
    <property type="match status" value="1"/>
</dbReference>
<dbReference type="InterPro" id="IPR003593">
    <property type="entry name" value="AAA+_ATPase"/>
</dbReference>
<comment type="subcellular location">
    <subcellularLocation>
        <location evidence="1">Cell membrane</location>
        <topology evidence="1">Multi-pass membrane protein</topology>
    </subcellularLocation>
</comment>
<keyword evidence="11" id="KW-1185">Reference proteome</keyword>
<evidence type="ECO:0000313" key="10">
    <source>
        <dbReference type="EMBL" id="MBB6097629.1"/>
    </source>
</evidence>
<evidence type="ECO:0000256" key="3">
    <source>
        <dbReference type="ARBA" id="ARBA00022741"/>
    </source>
</evidence>
<dbReference type="SMART" id="SM00382">
    <property type="entry name" value="AAA"/>
    <property type="match status" value="1"/>
</dbReference>
<feature type="transmembrane region" description="Helical" evidence="7">
    <location>
        <begin position="75"/>
        <end position="97"/>
    </location>
</feature>
<feature type="domain" description="ABC transmembrane type-1" evidence="9">
    <location>
        <begin position="47"/>
        <end position="317"/>
    </location>
</feature>
<dbReference type="GO" id="GO:0005524">
    <property type="term" value="F:ATP binding"/>
    <property type="evidence" value="ECO:0007669"/>
    <property type="project" value="UniProtKB-KW"/>
</dbReference>
<keyword evidence="6 7" id="KW-0472">Membrane</keyword>
<evidence type="ECO:0000256" key="7">
    <source>
        <dbReference type="SAM" id="Phobius"/>
    </source>
</evidence>
<dbReference type="PANTHER" id="PTHR24221">
    <property type="entry name" value="ATP-BINDING CASSETTE SUB-FAMILY B"/>
    <property type="match status" value="1"/>
</dbReference>
<dbReference type="Pfam" id="PF00005">
    <property type="entry name" value="ABC_tran"/>
    <property type="match status" value="1"/>
</dbReference>
<evidence type="ECO:0000256" key="4">
    <source>
        <dbReference type="ARBA" id="ARBA00022840"/>
    </source>
</evidence>
<comment type="caution">
    <text evidence="10">The sequence shown here is derived from an EMBL/GenBank/DDBJ whole genome shotgun (WGS) entry which is preliminary data.</text>
</comment>
<gene>
    <name evidence="10" type="ORF">HNR42_001046</name>
</gene>
<keyword evidence="3" id="KW-0547">Nucleotide-binding</keyword>
<evidence type="ECO:0000259" key="9">
    <source>
        <dbReference type="PROSITE" id="PS50929"/>
    </source>
</evidence>
<feature type="domain" description="ABC transporter" evidence="8">
    <location>
        <begin position="366"/>
        <end position="599"/>
    </location>
</feature>
<dbReference type="InterPro" id="IPR011527">
    <property type="entry name" value="ABC1_TM_dom"/>
</dbReference>
<sequence length="606" mass="66070">MTTAHRSAARRTARVRRPVTGLSRRLLTYRPELFALNLLLWGVFHSLPALFGLLAGRVFDALAQGEAAASSAWTWLALLVLTNLGRTGLFSAAYWFWATHWFTLQSLLRRNLLESIVQASGRRTPPGPPGASVSSFREDVDEVTSYTQNFVDAGGLLLFAAVALSVMLRTDAGVTAAVCAPIVLILLLTRLAGGPLRRLRARYRDATSRVTEFLGEVTLGVQAVKLAGAEDRVVGRFRRLGAERSRAALGDALLAELLRTAGSGVVGLATGLMLLVAAQTMRGGEFTVGDFALFVAYLPRLTNVMNFFGNLLAQRRRTAVSVERLEALQGGLPAEVAVRHAPLMLSGPLPEVRLPSLPESERLRHFAVRDLTYRHAGGGGIEGIDLELRRGEFVVVTGRVGSGKTTLLRTLLGLLPAQRGEVLWNGNLLRDPAALLVPPRSAYTPQVPRLFSDSLRDNLLLGLSERDLEARLEQAVDLAVLGPDLARLERGFDTEVGSRGVKLSGGQVQRSAAARMFVRPAELLVFDDLSSALDAQTERQLWERLFARREVTCLVVSHRRAALERADRIVVLQDGQLEAVGTLAELLETSPEMRRLWARQGDGKEG</sequence>
<name>A0A841HZJ6_9DEIO</name>
<proteinExistence type="predicted"/>
<evidence type="ECO:0000256" key="1">
    <source>
        <dbReference type="ARBA" id="ARBA00004651"/>
    </source>
</evidence>
<evidence type="ECO:0000313" key="11">
    <source>
        <dbReference type="Proteomes" id="UP000569951"/>
    </source>
</evidence>
<reference evidence="10 11" key="1">
    <citation type="submission" date="2020-08" db="EMBL/GenBank/DDBJ databases">
        <title>Genomic Encyclopedia of Type Strains, Phase IV (KMG-IV): sequencing the most valuable type-strain genomes for metagenomic binning, comparative biology and taxonomic classification.</title>
        <authorList>
            <person name="Goeker M."/>
        </authorList>
    </citation>
    <scope>NUCLEOTIDE SEQUENCE [LARGE SCALE GENOMIC DNA]</scope>
    <source>
        <strain evidence="10 11">DSM 21458</strain>
    </source>
</reference>
<dbReference type="InterPro" id="IPR027417">
    <property type="entry name" value="P-loop_NTPase"/>
</dbReference>
<keyword evidence="4" id="KW-0067">ATP-binding</keyword>
<dbReference type="PANTHER" id="PTHR24221:SF423">
    <property type="entry name" value="ABC TRANSPORTER"/>
    <property type="match status" value="1"/>
</dbReference>
<dbReference type="AlphaFoldDB" id="A0A841HZJ6"/>
<dbReference type="InterPro" id="IPR036640">
    <property type="entry name" value="ABC1_TM_sf"/>
</dbReference>
<keyword evidence="2 7" id="KW-0812">Transmembrane</keyword>
<dbReference type="Gene3D" id="1.20.1560.10">
    <property type="entry name" value="ABC transporter type 1, transmembrane domain"/>
    <property type="match status" value="1"/>
</dbReference>
<evidence type="ECO:0000259" key="8">
    <source>
        <dbReference type="PROSITE" id="PS50893"/>
    </source>
</evidence>
<dbReference type="GO" id="GO:0005886">
    <property type="term" value="C:plasma membrane"/>
    <property type="evidence" value="ECO:0007669"/>
    <property type="project" value="UniProtKB-SubCell"/>
</dbReference>
<dbReference type="SUPFAM" id="SSF52540">
    <property type="entry name" value="P-loop containing nucleoside triphosphate hydrolases"/>
    <property type="match status" value="1"/>
</dbReference>
<feature type="transmembrane region" description="Helical" evidence="7">
    <location>
        <begin position="150"/>
        <end position="168"/>
    </location>
</feature>
<keyword evidence="5 7" id="KW-1133">Transmembrane helix</keyword>
<dbReference type="Gene3D" id="3.40.50.300">
    <property type="entry name" value="P-loop containing nucleotide triphosphate hydrolases"/>
    <property type="match status" value="1"/>
</dbReference>
<dbReference type="InterPro" id="IPR003439">
    <property type="entry name" value="ABC_transporter-like_ATP-bd"/>
</dbReference>
<evidence type="ECO:0000256" key="6">
    <source>
        <dbReference type="ARBA" id="ARBA00023136"/>
    </source>
</evidence>
<dbReference type="PROSITE" id="PS50893">
    <property type="entry name" value="ABC_TRANSPORTER_2"/>
    <property type="match status" value="1"/>
</dbReference>
<organism evidence="10 11">
    <name type="scientific">Deinobacterium chartae</name>
    <dbReference type="NCBI Taxonomy" id="521158"/>
    <lineage>
        <taxon>Bacteria</taxon>
        <taxon>Thermotogati</taxon>
        <taxon>Deinococcota</taxon>
        <taxon>Deinococci</taxon>
        <taxon>Deinococcales</taxon>
        <taxon>Deinococcaceae</taxon>
        <taxon>Deinobacterium</taxon>
    </lineage>
</organism>
<dbReference type="PROSITE" id="PS50929">
    <property type="entry name" value="ABC_TM1F"/>
    <property type="match status" value="1"/>
</dbReference>
<dbReference type="CDD" id="cd07346">
    <property type="entry name" value="ABC_6TM_exporters"/>
    <property type="match status" value="1"/>
</dbReference>
<evidence type="ECO:0000256" key="5">
    <source>
        <dbReference type="ARBA" id="ARBA00022989"/>
    </source>
</evidence>
<feature type="transmembrane region" description="Helical" evidence="7">
    <location>
        <begin position="33"/>
        <end position="55"/>
    </location>
</feature>
<dbReference type="GO" id="GO:0016887">
    <property type="term" value="F:ATP hydrolysis activity"/>
    <property type="evidence" value="ECO:0007669"/>
    <property type="project" value="InterPro"/>
</dbReference>
<dbReference type="Proteomes" id="UP000569951">
    <property type="component" value="Unassembled WGS sequence"/>
</dbReference>
<evidence type="ECO:0000256" key="2">
    <source>
        <dbReference type="ARBA" id="ARBA00022692"/>
    </source>
</evidence>
<accession>A0A841HZJ6</accession>
<dbReference type="EMBL" id="JACHHG010000003">
    <property type="protein sequence ID" value="MBB6097629.1"/>
    <property type="molecule type" value="Genomic_DNA"/>
</dbReference>
<dbReference type="SUPFAM" id="SSF90123">
    <property type="entry name" value="ABC transporter transmembrane region"/>
    <property type="match status" value="1"/>
</dbReference>
<dbReference type="InterPro" id="IPR039421">
    <property type="entry name" value="Type_1_exporter"/>
</dbReference>